<dbReference type="PATRIC" id="fig|1278073.3.peg.2461"/>
<dbReference type="AlphaFoldDB" id="L7U832"/>
<evidence type="ECO:0000313" key="1">
    <source>
        <dbReference type="EMBL" id="AGC43747.1"/>
    </source>
</evidence>
<evidence type="ECO:0000313" key="2">
    <source>
        <dbReference type="Proteomes" id="UP000011131"/>
    </source>
</evidence>
<sequence length="51" mass="5905">MNPNDTQWLETVKNLVAEKQQLQAPSVTCGSSAERQWWPPYTVNDTKRNED</sequence>
<dbReference type="Proteomes" id="UP000011131">
    <property type="component" value="Chromosome"/>
</dbReference>
<organism evidence="1 2">
    <name type="scientific">Myxococcus stipitatus (strain DSM 14675 / JCM 12634 / Mx s8)</name>
    <dbReference type="NCBI Taxonomy" id="1278073"/>
    <lineage>
        <taxon>Bacteria</taxon>
        <taxon>Pseudomonadati</taxon>
        <taxon>Myxococcota</taxon>
        <taxon>Myxococcia</taxon>
        <taxon>Myxococcales</taxon>
        <taxon>Cystobacterineae</taxon>
        <taxon>Myxococcaceae</taxon>
        <taxon>Myxococcus</taxon>
    </lineage>
</organism>
<dbReference type="KEGG" id="msd:MYSTI_02431"/>
<dbReference type="STRING" id="1278073.MYSTI_02431"/>
<dbReference type="HOGENOM" id="CLU_3120168_0_0_7"/>
<accession>L7U832</accession>
<keyword evidence="2" id="KW-1185">Reference proteome</keyword>
<reference evidence="1 2" key="1">
    <citation type="journal article" date="2013" name="Genome Announc.">
        <title>Complete genome sequence of Myxococcus stipitatus strain DSM 14675, a fruiting myxobacterium.</title>
        <authorList>
            <person name="Huntley S."/>
            <person name="Kneip S."/>
            <person name="Treuner-Lange A."/>
            <person name="Sogaard-Andersen L."/>
        </authorList>
    </citation>
    <scope>NUCLEOTIDE SEQUENCE [LARGE SCALE GENOMIC DNA]</scope>
    <source>
        <strain evidence="2">DSM 14675 / JCM 12634 / Mx s8</strain>
    </source>
</reference>
<gene>
    <name evidence="1" type="ordered locus">MYSTI_02431</name>
</gene>
<name>L7U832_MYXSD</name>
<protein>
    <submittedName>
        <fullName evidence="1">Uncharacterized protein</fullName>
    </submittedName>
</protein>
<dbReference type="EMBL" id="CP004025">
    <property type="protein sequence ID" value="AGC43747.1"/>
    <property type="molecule type" value="Genomic_DNA"/>
</dbReference>
<dbReference type="RefSeq" id="WP_015348008.1">
    <property type="nucleotide sequence ID" value="NC_020126.1"/>
</dbReference>
<proteinExistence type="predicted"/>